<dbReference type="Proteomes" id="UP000077266">
    <property type="component" value="Unassembled WGS sequence"/>
</dbReference>
<gene>
    <name evidence="1" type="ORF">EXIGLDRAFT_580864</name>
</gene>
<dbReference type="Pfam" id="PF18758">
    <property type="entry name" value="KDZ"/>
    <property type="match status" value="1"/>
</dbReference>
<dbReference type="AlphaFoldDB" id="A0A165F6R7"/>
<feature type="non-terminal residue" evidence="1">
    <location>
        <position position="1"/>
    </location>
</feature>
<name>A0A165F6R7_EXIGL</name>
<evidence type="ECO:0000313" key="1">
    <source>
        <dbReference type="EMBL" id="KZV88480.1"/>
    </source>
</evidence>
<feature type="non-terminal residue" evidence="1">
    <location>
        <position position="132"/>
    </location>
</feature>
<dbReference type="InterPro" id="IPR040521">
    <property type="entry name" value="KDZ"/>
</dbReference>
<dbReference type="STRING" id="1314781.A0A165F6R7"/>
<protein>
    <submittedName>
        <fullName evidence="1">Uncharacterized protein</fullName>
    </submittedName>
</protein>
<evidence type="ECO:0000313" key="2">
    <source>
        <dbReference type="Proteomes" id="UP000077266"/>
    </source>
</evidence>
<organism evidence="1 2">
    <name type="scientific">Exidia glandulosa HHB12029</name>
    <dbReference type="NCBI Taxonomy" id="1314781"/>
    <lineage>
        <taxon>Eukaryota</taxon>
        <taxon>Fungi</taxon>
        <taxon>Dikarya</taxon>
        <taxon>Basidiomycota</taxon>
        <taxon>Agaricomycotina</taxon>
        <taxon>Agaricomycetes</taxon>
        <taxon>Auriculariales</taxon>
        <taxon>Exidiaceae</taxon>
        <taxon>Exidia</taxon>
    </lineage>
</organism>
<sequence>PSESLRQKCPLCFGGDRPKLTPLGIDELHRADVIVCLDANFSQKRRKCANADPSLEYSNGRFVADEDIGKMEAELAERRSGNPRKRTRGTSARIADEVLDECEKSFIAAQEKVAKASTTYYADTGLMALLCR</sequence>
<accession>A0A165F6R7</accession>
<proteinExistence type="predicted"/>
<dbReference type="InParanoid" id="A0A165F6R7"/>
<reference evidence="1 2" key="1">
    <citation type="journal article" date="2016" name="Mol. Biol. Evol.">
        <title>Comparative Genomics of Early-Diverging Mushroom-Forming Fungi Provides Insights into the Origins of Lignocellulose Decay Capabilities.</title>
        <authorList>
            <person name="Nagy L.G."/>
            <person name="Riley R."/>
            <person name="Tritt A."/>
            <person name="Adam C."/>
            <person name="Daum C."/>
            <person name="Floudas D."/>
            <person name="Sun H."/>
            <person name="Yadav J.S."/>
            <person name="Pangilinan J."/>
            <person name="Larsson K.H."/>
            <person name="Matsuura K."/>
            <person name="Barry K."/>
            <person name="Labutti K."/>
            <person name="Kuo R."/>
            <person name="Ohm R.A."/>
            <person name="Bhattacharya S.S."/>
            <person name="Shirouzu T."/>
            <person name="Yoshinaga Y."/>
            <person name="Martin F.M."/>
            <person name="Grigoriev I.V."/>
            <person name="Hibbett D.S."/>
        </authorList>
    </citation>
    <scope>NUCLEOTIDE SEQUENCE [LARGE SCALE GENOMIC DNA]</scope>
    <source>
        <strain evidence="1 2">HHB12029</strain>
    </source>
</reference>
<keyword evidence="2" id="KW-1185">Reference proteome</keyword>
<dbReference type="PANTHER" id="PTHR33096">
    <property type="entry name" value="CXC2 DOMAIN-CONTAINING PROTEIN"/>
    <property type="match status" value="1"/>
</dbReference>
<dbReference type="EMBL" id="KV426099">
    <property type="protein sequence ID" value="KZV88480.1"/>
    <property type="molecule type" value="Genomic_DNA"/>
</dbReference>
<dbReference type="OrthoDB" id="2666777at2759"/>
<dbReference type="PANTHER" id="PTHR33096:SF1">
    <property type="entry name" value="CXC1-LIKE CYSTEINE CLUSTER ASSOCIATED WITH KDZ TRANSPOSASES DOMAIN-CONTAINING PROTEIN"/>
    <property type="match status" value="1"/>
</dbReference>